<dbReference type="RefSeq" id="WP_026636562.1">
    <property type="nucleotide sequence ID" value="NZ_FONH01000002.1"/>
</dbReference>
<accession>A0A1I1ZXU0</accession>
<dbReference type="Proteomes" id="UP000199477">
    <property type="component" value="Unassembled WGS sequence"/>
</dbReference>
<dbReference type="AlphaFoldDB" id="A0A1I1ZXU0"/>
<evidence type="ECO:0000313" key="2">
    <source>
        <dbReference type="Proteomes" id="UP000199477"/>
    </source>
</evidence>
<evidence type="ECO:0000313" key="1">
    <source>
        <dbReference type="EMBL" id="SFE36429.1"/>
    </source>
</evidence>
<name>A0A1I1ZXU0_9GAMM</name>
<gene>
    <name evidence="1" type="ORF">SAMN02799615_00849</name>
</gene>
<organism evidence="1 2">
    <name type="scientific">Dyella marensis</name>
    <dbReference type="NCBI Taxonomy" id="500610"/>
    <lineage>
        <taxon>Bacteria</taxon>
        <taxon>Pseudomonadati</taxon>
        <taxon>Pseudomonadota</taxon>
        <taxon>Gammaproteobacteria</taxon>
        <taxon>Lysobacterales</taxon>
        <taxon>Rhodanobacteraceae</taxon>
        <taxon>Dyella</taxon>
    </lineage>
</organism>
<dbReference type="EMBL" id="FONH01000002">
    <property type="protein sequence ID" value="SFE36429.1"/>
    <property type="molecule type" value="Genomic_DNA"/>
</dbReference>
<reference evidence="2" key="1">
    <citation type="submission" date="2016-10" db="EMBL/GenBank/DDBJ databases">
        <authorList>
            <person name="Varghese N."/>
            <person name="Submissions S."/>
        </authorList>
    </citation>
    <scope>NUCLEOTIDE SEQUENCE [LARGE SCALE GENOMIC DNA]</scope>
    <source>
        <strain evidence="2">UNC178MFTsu3.1</strain>
    </source>
</reference>
<sequence length="102" mass="11352">MFKIEPNPTFPATITVVGQGREQTLEVVYKHHTLEEYEALLNDIHEGRKTAIEAALELTESWNADMELSAETLDRLQKVQPGCVGLIIGAFGQELMVARKGN</sequence>
<protein>
    <submittedName>
        <fullName evidence="1">Phage tail assembly chaperone</fullName>
    </submittedName>
</protein>
<dbReference type="Pfam" id="PF08748">
    <property type="entry name" value="Phage_TAC_4"/>
    <property type="match status" value="1"/>
</dbReference>
<proteinExistence type="predicted"/>
<dbReference type="STRING" id="500610.SAMN02799615_00849"/>
<keyword evidence="2" id="KW-1185">Reference proteome</keyword>
<dbReference type="InterPro" id="IPR014859">
    <property type="entry name" value="Phage_TAC_4"/>
</dbReference>